<dbReference type="InterPro" id="IPR036612">
    <property type="entry name" value="KH_dom_type_1_sf"/>
</dbReference>
<dbReference type="Proteomes" id="UP000489600">
    <property type="component" value="Unassembled WGS sequence"/>
</dbReference>
<dbReference type="InterPro" id="IPR004088">
    <property type="entry name" value="KH_dom_type_1"/>
</dbReference>
<name>A0A565C508_9BRAS</name>
<dbReference type="InterPro" id="IPR004087">
    <property type="entry name" value="KH_dom"/>
</dbReference>
<dbReference type="PROSITE" id="PS50084">
    <property type="entry name" value="KH_TYPE_1"/>
    <property type="match status" value="1"/>
</dbReference>
<evidence type="ECO:0000313" key="6">
    <source>
        <dbReference type="Proteomes" id="UP000489600"/>
    </source>
</evidence>
<gene>
    <name evidence="5" type="ORF">ANE_LOCUS19129</name>
</gene>
<sequence>MAEEEVVAAISASPVDLKRKLDEIKPELVEQHAGSNGVTMAASDSSHAKRPKLEDEAADGLFPKDYVLSITDFLELVNKKDENQDSEPLVKQIKELIIVGESENQPADAHVKPEDNQQSYVQAPKSQEDTAEECKDVNGGEPQKEGDGESKGLNDSSFQNEIGKENQEVGGDNSQKEVDNTRSTTRRIYVPNSKVGVLIAKGGETIRYLQINSGAKIQILRDSETDPNSALRPVEIIETNTHIENAENRINAVIVELQLTGWSDYWPRWGHNQEHADKVGSAHSEGDRLKERTVRISGDKRQIDIATKMIKDIMYHSIEYSQPPMQINTSLNSYMLCEAGLHALK</sequence>
<feature type="region of interest" description="Disordered" evidence="3">
    <location>
        <begin position="104"/>
        <end position="185"/>
    </location>
</feature>
<comment type="caution">
    <text evidence="5">The sequence shown here is derived from an EMBL/GenBank/DDBJ whole genome shotgun (WGS) entry which is preliminary data.</text>
</comment>
<organism evidence="5 6">
    <name type="scientific">Arabis nemorensis</name>
    <dbReference type="NCBI Taxonomy" id="586526"/>
    <lineage>
        <taxon>Eukaryota</taxon>
        <taxon>Viridiplantae</taxon>
        <taxon>Streptophyta</taxon>
        <taxon>Embryophyta</taxon>
        <taxon>Tracheophyta</taxon>
        <taxon>Spermatophyta</taxon>
        <taxon>Magnoliopsida</taxon>
        <taxon>eudicotyledons</taxon>
        <taxon>Gunneridae</taxon>
        <taxon>Pentapetalae</taxon>
        <taxon>rosids</taxon>
        <taxon>malvids</taxon>
        <taxon>Brassicales</taxon>
        <taxon>Brassicaceae</taxon>
        <taxon>Arabideae</taxon>
        <taxon>Arabis</taxon>
    </lineage>
</organism>
<feature type="domain" description="K Homology" evidence="4">
    <location>
        <begin position="182"/>
        <end position="315"/>
    </location>
</feature>
<dbReference type="Gene3D" id="3.30.1370.10">
    <property type="entry name" value="K Homology domain, type 1"/>
    <property type="match status" value="1"/>
</dbReference>
<dbReference type="GO" id="GO:0003723">
    <property type="term" value="F:RNA binding"/>
    <property type="evidence" value="ECO:0007669"/>
    <property type="project" value="UniProtKB-UniRule"/>
</dbReference>
<reference evidence="5" key="1">
    <citation type="submission" date="2019-07" db="EMBL/GenBank/DDBJ databases">
        <authorList>
            <person name="Dittberner H."/>
        </authorList>
    </citation>
    <scope>NUCLEOTIDE SEQUENCE [LARGE SCALE GENOMIC DNA]</scope>
</reference>
<accession>A0A565C508</accession>
<dbReference type="Pfam" id="PF00013">
    <property type="entry name" value="KH_1"/>
    <property type="match status" value="1"/>
</dbReference>
<evidence type="ECO:0000256" key="3">
    <source>
        <dbReference type="SAM" id="MobiDB-lite"/>
    </source>
</evidence>
<keyword evidence="1" id="KW-0677">Repeat</keyword>
<keyword evidence="2" id="KW-0694">RNA-binding</keyword>
<dbReference type="SMART" id="SM00322">
    <property type="entry name" value="KH"/>
    <property type="match status" value="1"/>
</dbReference>
<evidence type="ECO:0000256" key="2">
    <source>
        <dbReference type="PROSITE-ProRule" id="PRU00117"/>
    </source>
</evidence>
<dbReference type="AlphaFoldDB" id="A0A565C508"/>
<feature type="compositionally biased region" description="Polar residues" evidence="3">
    <location>
        <begin position="116"/>
        <end position="125"/>
    </location>
</feature>
<dbReference type="OrthoDB" id="5204190at2759"/>
<evidence type="ECO:0000259" key="4">
    <source>
        <dbReference type="SMART" id="SM00322"/>
    </source>
</evidence>
<dbReference type="PANTHER" id="PTHR10288">
    <property type="entry name" value="KH DOMAIN CONTAINING RNA BINDING PROTEIN"/>
    <property type="match status" value="1"/>
</dbReference>
<proteinExistence type="predicted"/>
<feature type="compositionally biased region" description="Basic and acidic residues" evidence="3">
    <location>
        <begin position="126"/>
        <end position="152"/>
    </location>
</feature>
<protein>
    <recommendedName>
        <fullName evidence="4">K Homology domain-containing protein</fullName>
    </recommendedName>
</protein>
<keyword evidence="6" id="KW-1185">Reference proteome</keyword>
<dbReference type="EMBL" id="CABITT030000006">
    <property type="protein sequence ID" value="VVB08685.1"/>
    <property type="molecule type" value="Genomic_DNA"/>
</dbReference>
<dbReference type="SUPFAM" id="SSF54791">
    <property type="entry name" value="Eukaryotic type KH-domain (KH-domain type I)"/>
    <property type="match status" value="1"/>
</dbReference>
<evidence type="ECO:0000313" key="5">
    <source>
        <dbReference type="EMBL" id="VVB08685.1"/>
    </source>
</evidence>
<evidence type="ECO:0000256" key="1">
    <source>
        <dbReference type="ARBA" id="ARBA00022737"/>
    </source>
</evidence>
<feature type="region of interest" description="Disordered" evidence="3">
    <location>
        <begin position="30"/>
        <end position="60"/>
    </location>
</feature>
<feature type="compositionally biased region" description="Polar residues" evidence="3">
    <location>
        <begin position="33"/>
        <end position="45"/>
    </location>
</feature>